<dbReference type="RefSeq" id="WP_073614064.1">
    <property type="nucleotide sequence ID" value="NZ_FRFE01000013.1"/>
</dbReference>
<protein>
    <submittedName>
        <fullName evidence="2">Uncharacterized protein</fullName>
    </submittedName>
</protein>
<organism evidence="2 3">
    <name type="scientific">Desulfopila aestuarii DSM 18488</name>
    <dbReference type="NCBI Taxonomy" id="1121416"/>
    <lineage>
        <taxon>Bacteria</taxon>
        <taxon>Pseudomonadati</taxon>
        <taxon>Thermodesulfobacteriota</taxon>
        <taxon>Desulfobulbia</taxon>
        <taxon>Desulfobulbales</taxon>
        <taxon>Desulfocapsaceae</taxon>
        <taxon>Desulfopila</taxon>
    </lineage>
</organism>
<dbReference type="AlphaFoldDB" id="A0A1M7Y9L4"/>
<name>A0A1M7Y9L4_9BACT</name>
<dbReference type="OrthoDB" id="5430180at2"/>
<sequence>MEHINPLHKAVTLTAYLETDNAPVRDAIAAVISSVQASANLSVQVVRDNRERISDATDHLDGVFTGSLNMSQSDEIREIALIAKELDAYFDHTVSRKAFPHLLRDFEERIAQLEARELELQQKEAQIEKIIHQRVADVEARVKEESTSSKWLFESALQKAEKVFDQNKITRFVCSTISRFQDEFERIRSGRDVEHVTRLFQQTIEPFQTTKMIADKNGKLTKVITNSFSEDCYQDLFLFFFKYYNELFDLYETNKGLPSTADELARIFRKKRKSAAQIIAQMHRHPQQQK</sequence>
<dbReference type="Proteomes" id="UP000184603">
    <property type="component" value="Unassembled WGS sequence"/>
</dbReference>
<evidence type="ECO:0000313" key="2">
    <source>
        <dbReference type="EMBL" id="SHO49271.1"/>
    </source>
</evidence>
<evidence type="ECO:0000313" key="3">
    <source>
        <dbReference type="Proteomes" id="UP000184603"/>
    </source>
</evidence>
<proteinExistence type="predicted"/>
<dbReference type="EMBL" id="FRFE01000013">
    <property type="protein sequence ID" value="SHO49271.1"/>
    <property type="molecule type" value="Genomic_DNA"/>
</dbReference>
<reference evidence="2 3" key="1">
    <citation type="submission" date="2016-12" db="EMBL/GenBank/DDBJ databases">
        <authorList>
            <person name="Song W.-J."/>
            <person name="Kurnit D.M."/>
        </authorList>
    </citation>
    <scope>NUCLEOTIDE SEQUENCE [LARGE SCALE GENOMIC DNA]</scope>
    <source>
        <strain evidence="2 3">DSM 18488</strain>
    </source>
</reference>
<evidence type="ECO:0000256" key="1">
    <source>
        <dbReference type="SAM" id="Coils"/>
    </source>
</evidence>
<keyword evidence="3" id="KW-1185">Reference proteome</keyword>
<accession>A0A1M7Y9L4</accession>
<keyword evidence="1" id="KW-0175">Coiled coil</keyword>
<gene>
    <name evidence="2" type="ORF">SAMN02745220_02770</name>
</gene>
<feature type="coiled-coil region" evidence="1">
    <location>
        <begin position="103"/>
        <end position="133"/>
    </location>
</feature>